<dbReference type="AlphaFoldDB" id="A0A2T8HTN4"/>
<gene>
    <name evidence="4" type="ORF">DDE20_11610</name>
</gene>
<dbReference type="PANTHER" id="PTHR42895">
    <property type="entry name" value="IRON-SULFUR CLUSTER-BINDING PROTEIN-RELATED"/>
    <property type="match status" value="1"/>
</dbReference>
<evidence type="ECO:0000259" key="1">
    <source>
        <dbReference type="Pfam" id="PF14574"/>
    </source>
</evidence>
<feature type="domain" description="RACo linker region" evidence="2">
    <location>
        <begin position="49"/>
        <end position="130"/>
    </location>
</feature>
<evidence type="ECO:0000313" key="4">
    <source>
        <dbReference type="EMBL" id="PVH28810.1"/>
    </source>
</evidence>
<dbReference type="Gene3D" id="3.10.20.880">
    <property type="match status" value="1"/>
</dbReference>
<evidence type="ECO:0000259" key="3">
    <source>
        <dbReference type="Pfam" id="PF17651"/>
    </source>
</evidence>
<dbReference type="InterPro" id="IPR042259">
    <property type="entry name" value="Raco-like_middle_sf"/>
</dbReference>
<organism evidence="4 5">
    <name type="scientific">Pararhodobacter oceanensis</name>
    <dbReference type="NCBI Taxonomy" id="2172121"/>
    <lineage>
        <taxon>Bacteria</taxon>
        <taxon>Pseudomonadati</taxon>
        <taxon>Pseudomonadota</taxon>
        <taxon>Alphaproteobacteria</taxon>
        <taxon>Rhodobacterales</taxon>
        <taxon>Paracoccaceae</taxon>
        <taxon>Pararhodobacter</taxon>
    </lineage>
</organism>
<protein>
    <submittedName>
        <fullName evidence="4">Drug:proton antiporter</fullName>
    </submittedName>
</protein>
<evidence type="ECO:0000313" key="5">
    <source>
        <dbReference type="Proteomes" id="UP000245911"/>
    </source>
</evidence>
<reference evidence="4 5" key="1">
    <citation type="submission" date="2018-04" db="EMBL/GenBank/DDBJ databases">
        <title>Pararhodobacter oceanense sp. nov., isolated from marine intertidal sediment.</title>
        <authorList>
            <person name="Wang X.-L."/>
            <person name="Du Z.-J."/>
        </authorList>
    </citation>
    <scope>NUCLEOTIDE SEQUENCE [LARGE SCALE GENOMIC DNA]</scope>
    <source>
        <strain evidence="4 5">AM505</strain>
    </source>
</reference>
<feature type="domain" description="RACo C-terminal" evidence="1">
    <location>
        <begin position="301"/>
        <end position="568"/>
    </location>
</feature>
<proteinExistence type="predicted"/>
<dbReference type="Pfam" id="PF17651">
    <property type="entry name" value="Raco_middle"/>
    <property type="match status" value="1"/>
</dbReference>
<dbReference type="Proteomes" id="UP000245911">
    <property type="component" value="Unassembled WGS sequence"/>
</dbReference>
<comment type="caution">
    <text evidence="4">The sequence shown here is derived from an EMBL/GenBank/DDBJ whole genome shotgun (WGS) entry which is preliminary data.</text>
</comment>
<dbReference type="PANTHER" id="PTHR42895:SF1">
    <property type="entry name" value="IRON-SULFUR CLUSTER PROTEIN"/>
    <property type="match status" value="1"/>
</dbReference>
<keyword evidence="5" id="KW-1185">Reference proteome</keyword>
<dbReference type="InterPro" id="IPR041414">
    <property type="entry name" value="Raco-like_middle"/>
</dbReference>
<dbReference type="Gene3D" id="3.30.420.480">
    <property type="entry name" value="Domain of unknown function (DUF4445)"/>
    <property type="match status" value="1"/>
</dbReference>
<dbReference type="OrthoDB" id="9810588at2"/>
<dbReference type="EMBL" id="QDKM01000004">
    <property type="protein sequence ID" value="PVH28810.1"/>
    <property type="molecule type" value="Genomic_DNA"/>
</dbReference>
<name>A0A2T8HTN4_9RHOB</name>
<dbReference type="InterPro" id="IPR027980">
    <property type="entry name" value="RACo_C"/>
</dbReference>
<dbReference type="Pfam" id="PF14574">
    <property type="entry name" value="RACo_C_ter"/>
    <property type="match status" value="1"/>
</dbReference>
<evidence type="ECO:0000259" key="2">
    <source>
        <dbReference type="Pfam" id="PF17650"/>
    </source>
</evidence>
<feature type="domain" description="RACo-like middle region" evidence="3">
    <location>
        <begin position="136"/>
        <end position="297"/>
    </location>
</feature>
<dbReference type="Pfam" id="PF17650">
    <property type="entry name" value="RACo_linker"/>
    <property type="match status" value="1"/>
</dbReference>
<accession>A0A2T8HTN4</accession>
<sequence>MRRCQLSAIQSRIYSMNETPELASFLMDAAAGECAAPEAPLDAAPRHGINPAVTLLDVTVAPPNAIHTDGDAERLIRAISEANGLIPEIGFAVMTTLQARLRAAQWRVTCVIALGDGRQAPRVIDLWPVDPARRAYGLALDIGSTTLAAYLCDLMSSEVIANAKMVNPQVSYGADVMSRVSHSMMYPGAHLQMTAAVRDGVRRLTAEVTARCGIEAAEVLDAVVVCNPIMHHLYLGFDPYELGQAPFTFATSKALHVAARDIDLPIHPLAQAYLLPAVGNHVGADAAAVMLCEDLHCSEAMTLVIDIGTNAEFFLGNSKDIVASSSPTGPALEGAEITHGQRAAPGAIERVRIHPLTKEIRFKVIGSELWSDEPDFEASIRGIGVTGICGSGVIEMVAEMRMAGLIDPTGRIGTRDETGCAACFADGRTTSVTLYHCKRHIYVTNNDVREVQMAKAALYASLRLLMDDLGVSSVDRIVLAGAFGSHISVKHAMVLGLIPDCALEHVSAVGNAAGAGACVALMDVEARRQIERAVQHVRNVETATHADFQAYFLSASDIPNAEDRFPSLAARVVLPEVAFGKRSGRKNPDRMRGRQ</sequence>
<dbReference type="InterPro" id="IPR052911">
    <property type="entry name" value="Corrinoid_activation_enz"/>
</dbReference>
<dbReference type="InterPro" id="IPR040506">
    <property type="entry name" value="RACo_linker"/>
</dbReference>